<keyword evidence="2" id="KW-0813">Transport</keyword>
<keyword evidence="9" id="KW-0472">Membrane</keyword>
<evidence type="ECO:0000256" key="3">
    <source>
        <dbReference type="ARBA" id="ARBA00022452"/>
    </source>
</evidence>
<accession>A0ABY8FMN8</accession>
<keyword evidence="4" id="KW-0410">Iron transport</keyword>
<dbReference type="EMBL" id="CP121106">
    <property type="protein sequence ID" value="WFL76290.1"/>
    <property type="molecule type" value="Genomic_DNA"/>
</dbReference>
<dbReference type="RefSeq" id="WP_278015056.1">
    <property type="nucleotide sequence ID" value="NZ_CP121106.1"/>
</dbReference>
<sequence>MRLAMQTETRDGYATLIRPDDSTQDTDDAQNIAARLTVALDIAPAATLTVMGDYYRADDRANAYYYASAGYGEGDPSWYMTREGIQTLPYFAIKNAGRVTERKSRELYADVPYYNDVEVWGITGQLDWDLGGFGLQLLSSYRETKTDSQNEFDLSDSFNTYVGRAEGHWQFTADVQLSSPIGDAVSWIAGASYFSEDNLIDNDVFGDFWEPILIQGLTDLQNANVLPPFPIVIPQTTACCELQLSGAQDTEAFAVFAEADIELSERLTARVGGRYSWEQRDGAQRFELLVLPGIRFAPEVLFFPNSVTDDRNAAQPDPFGFLVAPVRGPSTFEAFTPKLGFDFEASDDVLLYATVQRGFKSGGYNIGSSQQDPFDPEKIWSYELGVKGELADGAVGLNSAIFYYDYTNLQAQDSVANQPIIRNVGKARVLGFEFESYAKVSDTLRLEANATRLDATFTDGELTEPLVPAALTEAPGSVLRDLDGLRLPRAPKWKFGGAVQWNGDVSNGGNLVARLAYNWQSKIYFTIFNIEAASEPSYGLLDARLAYTGASGWWSVTAFGKNLTNETYFTNQILTGTVYGAEFVGPLGPPRTYGIEVSVRF</sequence>
<evidence type="ECO:0000256" key="7">
    <source>
        <dbReference type="ARBA" id="ARBA00023065"/>
    </source>
</evidence>
<evidence type="ECO:0000256" key="1">
    <source>
        <dbReference type="ARBA" id="ARBA00004571"/>
    </source>
</evidence>
<organism evidence="13 14">
    <name type="scientific">Altererythrobacter arenosus</name>
    <dbReference type="NCBI Taxonomy" id="3032592"/>
    <lineage>
        <taxon>Bacteria</taxon>
        <taxon>Pseudomonadati</taxon>
        <taxon>Pseudomonadota</taxon>
        <taxon>Alphaproteobacteria</taxon>
        <taxon>Sphingomonadales</taxon>
        <taxon>Erythrobacteraceae</taxon>
        <taxon>Altererythrobacter</taxon>
    </lineage>
</organism>
<reference evidence="13 14" key="1">
    <citation type="submission" date="2023-03" db="EMBL/GenBank/DDBJ databases">
        <title>Altererythrobacter sp. CAU 1644 isolated from sand.</title>
        <authorList>
            <person name="Kim W."/>
        </authorList>
    </citation>
    <scope>NUCLEOTIDE SEQUENCE [LARGE SCALE GENOMIC DNA]</scope>
    <source>
        <strain evidence="13 14">CAU 1644</strain>
    </source>
</reference>
<evidence type="ECO:0000256" key="2">
    <source>
        <dbReference type="ARBA" id="ARBA00022448"/>
    </source>
</evidence>
<evidence type="ECO:0000256" key="5">
    <source>
        <dbReference type="ARBA" id="ARBA00022692"/>
    </source>
</evidence>
<comment type="subcellular location">
    <subcellularLocation>
        <location evidence="1">Cell outer membrane</location>
        <topology evidence="1">Multi-pass membrane protein</topology>
    </subcellularLocation>
</comment>
<gene>
    <name evidence="13" type="ORF">P7228_09795</name>
</gene>
<keyword evidence="10" id="KW-0998">Cell outer membrane</keyword>
<name>A0ABY8FMN8_9SPHN</name>
<evidence type="ECO:0000259" key="12">
    <source>
        <dbReference type="Pfam" id="PF00593"/>
    </source>
</evidence>
<keyword evidence="14" id="KW-1185">Reference proteome</keyword>
<evidence type="ECO:0000313" key="13">
    <source>
        <dbReference type="EMBL" id="WFL76290.1"/>
    </source>
</evidence>
<keyword evidence="3" id="KW-1134">Transmembrane beta strand</keyword>
<feature type="domain" description="TonB-dependent receptor-like beta-barrel" evidence="12">
    <location>
        <begin position="81"/>
        <end position="563"/>
    </location>
</feature>
<dbReference type="PANTHER" id="PTHR32552:SF81">
    <property type="entry name" value="TONB-DEPENDENT OUTER MEMBRANE RECEPTOR"/>
    <property type="match status" value="1"/>
</dbReference>
<evidence type="ECO:0000313" key="14">
    <source>
        <dbReference type="Proteomes" id="UP001215827"/>
    </source>
</evidence>
<dbReference type="Pfam" id="PF00593">
    <property type="entry name" value="TonB_dep_Rec_b-barrel"/>
    <property type="match status" value="1"/>
</dbReference>
<dbReference type="Proteomes" id="UP001215827">
    <property type="component" value="Chromosome"/>
</dbReference>
<evidence type="ECO:0000256" key="11">
    <source>
        <dbReference type="SAM" id="MobiDB-lite"/>
    </source>
</evidence>
<dbReference type="InterPro" id="IPR039426">
    <property type="entry name" value="TonB-dep_rcpt-like"/>
</dbReference>
<protein>
    <submittedName>
        <fullName evidence="13">TonB-dependent receptor</fullName>
    </submittedName>
</protein>
<dbReference type="SUPFAM" id="SSF56935">
    <property type="entry name" value="Porins"/>
    <property type="match status" value="1"/>
</dbReference>
<evidence type="ECO:0000256" key="6">
    <source>
        <dbReference type="ARBA" id="ARBA00023004"/>
    </source>
</evidence>
<dbReference type="Gene3D" id="2.40.170.20">
    <property type="entry name" value="TonB-dependent receptor, beta-barrel domain"/>
    <property type="match status" value="1"/>
</dbReference>
<keyword evidence="8" id="KW-0798">TonB box</keyword>
<feature type="region of interest" description="Disordered" evidence="11">
    <location>
        <begin position="1"/>
        <end position="26"/>
    </location>
</feature>
<proteinExistence type="predicted"/>
<keyword evidence="13" id="KW-0675">Receptor</keyword>
<evidence type="ECO:0000256" key="9">
    <source>
        <dbReference type="ARBA" id="ARBA00023136"/>
    </source>
</evidence>
<keyword evidence="7" id="KW-0406">Ion transport</keyword>
<dbReference type="PANTHER" id="PTHR32552">
    <property type="entry name" value="FERRICHROME IRON RECEPTOR-RELATED"/>
    <property type="match status" value="1"/>
</dbReference>
<evidence type="ECO:0000256" key="8">
    <source>
        <dbReference type="ARBA" id="ARBA00023077"/>
    </source>
</evidence>
<dbReference type="InterPro" id="IPR000531">
    <property type="entry name" value="Beta-barrel_TonB"/>
</dbReference>
<keyword evidence="5" id="KW-0812">Transmembrane</keyword>
<keyword evidence="6" id="KW-0408">Iron</keyword>
<evidence type="ECO:0000256" key="4">
    <source>
        <dbReference type="ARBA" id="ARBA00022496"/>
    </source>
</evidence>
<evidence type="ECO:0000256" key="10">
    <source>
        <dbReference type="ARBA" id="ARBA00023237"/>
    </source>
</evidence>
<dbReference type="InterPro" id="IPR036942">
    <property type="entry name" value="Beta-barrel_TonB_sf"/>
</dbReference>